<sequence>MKAIELSKNYFYDVAYPIFKKEYPQIEDIWATGLVGEGSENFRLDDEISKDHDYGPGFCIWLKEEDKIKHQRKIEEILKKIPKKYMGYERIETATAGKRTGLFSIEEFYYKYTSFRKFPIEDIDFLKIPESYLATATNGEVFFDNCKIFTRYRLYLKEFYPDDVLKKKLAAYLFQMGQAGQYNLKRSLDRKDIGGVFLSKSEFIEGLFGSLFLLAKVYMPYYKLRLRRLKQIDYYPKELINDIEKFILSNDYKELIDLSEKLSIYIKEILKFRNMTRIDESFLLIQAQQVQKSIRNPQIRNISLMKGN</sequence>
<dbReference type="Proteomes" id="UP000441925">
    <property type="component" value="Unassembled WGS sequence"/>
</dbReference>
<name>A0A6N7VVF9_9FIRM</name>
<organism evidence="2 3">
    <name type="scientific">Anaerococcus porci</name>
    <dbReference type="NCBI Taxonomy" id="2652269"/>
    <lineage>
        <taxon>Bacteria</taxon>
        <taxon>Bacillati</taxon>
        <taxon>Bacillota</taxon>
        <taxon>Tissierellia</taxon>
        <taxon>Tissierellales</taxon>
        <taxon>Peptoniphilaceae</taxon>
        <taxon>Anaerococcus</taxon>
    </lineage>
</organism>
<reference evidence="2 3" key="1">
    <citation type="submission" date="2019-08" db="EMBL/GenBank/DDBJ databases">
        <title>In-depth cultivation of the pig gut microbiome towards novel bacterial diversity and tailored functional studies.</title>
        <authorList>
            <person name="Wylensek D."/>
            <person name="Hitch T.C.A."/>
            <person name="Clavel T."/>
        </authorList>
    </citation>
    <scope>NUCLEOTIDE SEQUENCE [LARGE SCALE GENOMIC DNA]</scope>
    <source>
        <strain evidence="2 3">WCA-380-WT-2B</strain>
    </source>
</reference>
<comment type="caution">
    <text evidence="2">The sequence shown here is derived from an EMBL/GenBank/DDBJ whole genome shotgun (WGS) entry which is preliminary data.</text>
</comment>
<evidence type="ECO:0000259" key="1">
    <source>
        <dbReference type="Pfam" id="PF13228"/>
    </source>
</evidence>
<evidence type="ECO:0000313" key="2">
    <source>
        <dbReference type="EMBL" id="MSS77669.1"/>
    </source>
</evidence>
<dbReference type="Pfam" id="PF13228">
    <property type="entry name" value="DUF4037"/>
    <property type="match status" value="1"/>
</dbReference>
<keyword evidence="3" id="KW-1185">Reference proteome</keyword>
<dbReference type="InterPro" id="IPR025117">
    <property type="entry name" value="DUF4037"/>
</dbReference>
<accession>A0A6N7VVF9</accession>
<proteinExistence type="predicted"/>
<dbReference type="AlphaFoldDB" id="A0A6N7VVF9"/>
<dbReference type="EMBL" id="VULQ01000004">
    <property type="protein sequence ID" value="MSS77669.1"/>
    <property type="molecule type" value="Genomic_DNA"/>
</dbReference>
<feature type="domain" description="DUF4037" evidence="1">
    <location>
        <begin position="125"/>
        <end position="223"/>
    </location>
</feature>
<gene>
    <name evidence="2" type="ORF">FYJ26_04475</name>
</gene>
<evidence type="ECO:0000313" key="3">
    <source>
        <dbReference type="Proteomes" id="UP000441925"/>
    </source>
</evidence>
<protein>
    <submittedName>
        <fullName evidence="2">DUF4037 domain-containing protein</fullName>
    </submittedName>
</protein>
<dbReference type="RefSeq" id="WP_154540032.1">
    <property type="nucleotide sequence ID" value="NZ_VULQ01000004.1"/>
</dbReference>